<gene>
    <name evidence="7" type="ORF">CHIRRI_LOCUS1046</name>
</gene>
<organism evidence="7 8">
    <name type="scientific">Chironomus riparius</name>
    <dbReference type="NCBI Taxonomy" id="315576"/>
    <lineage>
        <taxon>Eukaryota</taxon>
        <taxon>Metazoa</taxon>
        <taxon>Ecdysozoa</taxon>
        <taxon>Arthropoda</taxon>
        <taxon>Hexapoda</taxon>
        <taxon>Insecta</taxon>
        <taxon>Pterygota</taxon>
        <taxon>Neoptera</taxon>
        <taxon>Endopterygota</taxon>
        <taxon>Diptera</taxon>
        <taxon>Nematocera</taxon>
        <taxon>Chironomoidea</taxon>
        <taxon>Chironomidae</taxon>
        <taxon>Chironominae</taxon>
        <taxon>Chironomus</taxon>
    </lineage>
</organism>
<dbReference type="EMBL" id="OU895877">
    <property type="protein sequence ID" value="CAG9798060.1"/>
    <property type="molecule type" value="Genomic_DNA"/>
</dbReference>
<evidence type="ECO:0000256" key="1">
    <source>
        <dbReference type="ARBA" id="ARBA00004613"/>
    </source>
</evidence>
<reference evidence="7" key="1">
    <citation type="submission" date="2022-01" db="EMBL/GenBank/DDBJ databases">
        <authorList>
            <person name="King R."/>
        </authorList>
    </citation>
    <scope>NUCLEOTIDE SEQUENCE</scope>
</reference>
<proteinExistence type="inferred from homology"/>
<comment type="subcellular location">
    <subcellularLocation>
        <location evidence="1">Secreted</location>
    </subcellularLocation>
</comment>
<dbReference type="Pfam" id="PF08257">
    <property type="entry name" value="Sulfakinin"/>
    <property type="match status" value="2"/>
</dbReference>
<evidence type="ECO:0000256" key="5">
    <source>
        <dbReference type="ARBA" id="ARBA00023320"/>
    </source>
</evidence>
<dbReference type="GO" id="GO:0005576">
    <property type="term" value="C:extracellular region"/>
    <property type="evidence" value="ECO:0007669"/>
    <property type="project" value="UniProtKB-SubCell"/>
</dbReference>
<accession>A0A9N9RKF9</accession>
<dbReference type="OrthoDB" id="6360815at2759"/>
<keyword evidence="5" id="KW-0527">Neuropeptide</keyword>
<evidence type="ECO:0000256" key="2">
    <source>
        <dbReference type="ARBA" id="ARBA00006273"/>
    </source>
</evidence>
<evidence type="ECO:0000256" key="3">
    <source>
        <dbReference type="ARBA" id="ARBA00022525"/>
    </source>
</evidence>
<dbReference type="PROSITE" id="PS00259">
    <property type="entry name" value="GASTRIN"/>
    <property type="match status" value="1"/>
</dbReference>
<evidence type="ECO:0000256" key="6">
    <source>
        <dbReference type="SAM" id="SignalP"/>
    </source>
</evidence>
<feature type="chain" id="PRO_5040492072" evidence="6">
    <location>
        <begin position="28"/>
        <end position="113"/>
    </location>
</feature>
<dbReference type="InterPro" id="IPR013152">
    <property type="entry name" value="Gastrin/cholecystokinin_CS"/>
</dbReference>
<protein>
    <submittedName>
        <fullName evidence="7">Uncharacterized protein</fullName>
    </submittedName>
</protein>
<dbReference type="AlphaFoldDB" id="A0A9N9RKF9"/>
<dbReference type="InterPro" id="IPR013259">
    <property type="entry name" value="Sulfakinin"/>
</dbReference>
<keyword evidence="6" id="KW-0732">Signal</keyword>
<dbReference type="GO" id="GO:0007218">
    <property type="term" value="P:neuropeptide signaling pathway"/>
    <property type="evidence" value="ECO:0007669"/>
    <property type="project" value="UniProtKB-KW"/>
</dbReference>
<evidence type="ECO:0000313" key="7">
    <source>
        <dbReference type="EMBL" id="CAG9798060.1"/>
    </source>
</evidence>
<dbReference type="Proteomes" id="UP001153620">
    <property type="component" value="Chromosome 1"/>
</dbReference>
<sequence length="113" mass="13129">MGYLSLTVITSFTFLLAYSFLISGAHAKLSSSSEQTAPAPNELQKRPWQMRAYPARRLKPVNFYKKDFQNDVEFDDVINDMEKRFDDYGHMRFGKRGVGEDGFDDYGHMRFGR</sequence>
<evidence type="ECO:0000313" key="8">
    <source>
        <dbReference type="Proteomes" id="UP001153620"/>
    </source>
</evidence>
<evidence type="ECO:0000256" key="4">
    <source>
        <dbReference type="ARBA" id="ARBA00022815"/>
    </source>
</evidence>
<name>A0A9N9RKF9_9DIPT</name>
<feature type="signal peptide" evidence="6">
    <location>
        <begin position="1"/>
        <end position="27"/>
    </location>
</feature>
<comment type="similarity">
    <text evidence="2">Belongs to the gastrin/cholecystokinin family.</text>
</comment>
<reference evidence="7" key="2">
    <citation type="submission" date="2022-10" db="EMBL/GenBank/DDBJ databases">
        <authorList>
            <consortium name="ENA_rothamsted_submissions"/>
            <consortium name="culmorum"/>
            <person name="King R."/>
        </authorList>
    </citation>
    <scope>NUCLEOTIDE SEQUENCE</scope>
</reference>
<keyword evidence="4" id="KW-0027">Amidation</keyword>
<keyword evidence="3" id="KW-0964">Secreted</keyword>
<keyword evidence="8" id="KW-1185">Reference proteome</keyword>